<sequence>MSDEDWVKAAMTDDSVVVELLMRLHQKREHSPAALQLEWSVRQRRSKPMMILQANNKKKKPTPRSSPTTPLSWSCGATSVSGGGGCAAAAGDGFEESSRPPPTKRLDDATRSKATATSGTTGNKRSRKKKTLAELKEEENLLLKERRHLKRELATLRVTLEKHRATNESLKRLKLDLESQPAAERVAAVASIKAIPDQTQQNVASPDPIPSVLQPDVKTDNHDSTQLPCPNGSSKLQQEIINQENKFLLPDLNEPTEDSNSEVLDRIS</sequence>
<gene>
    <name evidence="2" type="ORF">TEA_017450</name>
</gene>
<organism evidence="2 3">
    <name type="scientific">Camellia sinensis var. sinensis</name>
    <name type="common">China tea</name>
    <dbReference type="NCBI Taxonomy" id="542762"/>
    <lineage>
        <taxon>Eukaryota</taxon>
        <taxon>Viridiplantae</taxon>
        <taxon>Streptophyta</taxon>
        <taxon>Embryophyta</taxon>
        <taxon>Tracheophyta</taxon>
        <taxon>Spermatophyta</taxon>
        <taxon>Magnoliopsida</taxon>
        <taxon>eudicotyledons</taxon>
        <taxon>Gunneridae</taxon>
        <taxon>Pentapetalae</taxon>
        <taxon>asterids</taxon>
        <taxon>Ericales</taxon>
        <taxon>Theaceae</taxon>
        <taxon>Camellia</taxon>
    </lineage>
</organism>
<comment type="caution">
    <text evidence="2">The sequence shown here is derived from an EMBL/GenBank/DDBJ whole genome shotgun (WGS) entry which is preliminary data.</text>
</comment>
<feature type="compositionally biased region" description="Low complexity" evidence="1">
    <location>
        <begin position="63"/>
        <end position="80"/>
    </location>
</feature>
<evidence type="ECO:0008006" key="4">
    <source>
        <dbReference type="Google" id="ProtNLM"/>
    </source>
</evidence>
<feature type="region of interest" description="Disordered" evidence="1">
    <location>
        <begin position="197"/>
        <end position="268"/>
    </location>
</feature>
<name>A0A4S4EG51_CAMSN</name>
<dbReference type="Proteomes" id="UP000306102">
    <property type="component" value="Unassembled WGS sequence"/>
</dbReference>
<keyword evidence="3" id="KW-1185">Reference proteome</keyword>
<evidence type="ECO:0000313" key="3">
    <source>
        <dbReference type="Proteomes" id="UP000306102"/>
    </source>
</evidence>
<feature type="compositionally biased region" description="Polar residues" evidence="1">
    <location>
        <begin position="224"/>
        <end position="245"/>
    </location>
</feature>
<dbReference type="EMBL" id="SDRB02004750">
    <property type="protein sequence ID" value="THG15410.1"/>
    <property type="molecule type" value="Genomic_DNA"/>
</dbReference>
<reference evidence="2 3" key="1">
    <citation type="journal article" date="2018" name="Proc. Natl. Acad. Sci. U.S.A.">
        <title>Draft genome sequence of Camellia sinensis var. sinensis provides insights into the evolution of the tea genome and tea quality.</title>
        <authorList>
            <person name="Wei C."/>
            <person name="Yang H."/>
            <person name="Wang S."/>
            <person name="Zhao J."/>
            <person name="Liu C."/>
            <person name="Gao L."/>
            <person name="Xia E."/>
            <person name="Lu Y."/>
            <person name="Tai Y."/>
            <person name="She G."/>
            <person name="Sun J."/>
            <person name="Cao H."/>
            <person name="Tong W."/>
            <person name="Gao Q."/>
            <person name="Li Y."/>
            <person name="Deng W."/>
            <person name="Jiang X."/>
            <person name="Wang W."/>
            <person name="Chen Q."/>
            <person name="Zhang S."/>
            <person name="Li H."/>
            <person name="Wu J."/>
            <person name="Wang P."/>
            <person name="Li P."/>
            <person name="Shi C."/>
            <person name="Zheng F."/>
            <person name="Jian J."/>
            <person name="Huang B."/>
            <person name="Shan D."/>
            <person name="Shi M."/>
            <person name="Fang C."/>
            <person name="Yue Y."/>
            <person name="Li F."/>
            <person name="Li D."/>
            <person name="Wei S."/>
            <person name="Han B."/>
            <person name="Jiang C."/>
            <person name="Yin Y."/>
            <person name="Xia T."/>
            <person name="Zhang Z."/>
            <person name="Bennetzen J.L."/>
            <person name="Zhao S."/>
            <person name="Wan X."/>
        </authorList>
    </citation>
    <scope>NUCLEOTIDE SEQUENCE [LARGE SCALE GENOMIC DNA]</scope>
    <source>
        <strain evidence="3">cv. Shuchazao</strain>
        <tissue evidence="2">Leaf</tissue>
    </source>
</reference>
<feature type="compositionally biased region" description="Polar residues" evidence="1">
    <location>
        <begin position="112"/>
        <end position="123"/>
    </location>
</feature>
<dbReference type="AlphaFoldDB" id="A0A4S4EG51"/>
<dbReference type="PANTHER" id="PTHR35099:SF2">
    <property type="entry name" value="OS02G0182700 PROTEIN"/>
    <property type="match status" value="1"/>
</dbReference>
<protein>
    <recommendedName>
        <fullName evidence="4">BZIP domain-containing protein</fullName>
    </recommendedName>
</protein>
<feature type="region of interest" description="Disordered" evidence="1">
    <location>
        <begin position="51"/>
        <end position="132"/>
    </location>
</feature>
<evidence type="ECO:0000313" key="2">
    <source>
        <dbReference type="EMBL" id="THG15410.1"/>
    </source>
</evidence>
<proteinExistence type="predicted"/>
<evidence type="ECO:0000256" key="1">
    <source>
        <dbReference type="SAM" id="MobiDB-lite"/>
    </source>
</evidence>
<dbReference type="PANTHER" id="PTHR35099">
    <property type="entry name" value="OS02G0182700 PROTEIN"/>
    <property type="match status" value="1"/>
</dbReference>
<accession>A0A4S4EG51</accession>